<dbReference type="GO" id="GO:0005737">
    <property type="term" value="C:cytoplasm"/>
    <property type="evidence" value="ECO:0007669"/>
    <property type="project" value="UniProtKB-ARBA"/>
</dbReference>
<dbReference type="KEGG" id="ota:OT_ostta07g03490"/>
<evidence type="ECO:0000256" key="9">
    <source>
        <dbReference type="ARBA" id="ARBA00023134"/>
    </source>
</evidence>
<reference evidence="14" key="1">
    <citation type="journal article" date="2006" name="Proc. Natl. Acad. Sci. U.S.A.">
        <title>Genome analysis of the smallest free-living eukaryote Ostreococcus tauri unveils many unique features.</title>
        <authorList>
            <person name="Derelle E."/>
            <person name="Ferraz C."/>
            <person name="Rombauts S."/>
            <person name="Rouze P."/>
            <person name="Worden A.Z."/>
            <person name="Robbens S."/>
            <person name="Partensky F."/>
            <person name="Degroeve S."/>
            <person name="Echeynie S."/>
            <person name="Cooke R."/>
            <person name="Saeys Y."/>
            <person name="Wuyts J."/>
            <person name="Jabbari K."/>
            <person name="Bowler C."/>
            <person name="Panaud O."/>
            <person name="Piegu B."/>
            <person name="Ball S.G."/>
            <person name="Ral J.-P."/>
            <person name="Bouget F.-Y."/>
            <person name="Piganeau G."/>
            <person name="De Baets B."/>
            <person name="Picard A."/>
            <person name="Delseny M."/>
            <person name="Demaille J."/>
            <person name="Van de Peer Y."/>
            <person name="Moreau H."/>
        </authorList>
    </citation>
    <scope>NUCLEOTIDE SEQUENCE [LARGE SCALE GENOMIC DNA]</scope>
    <source>
        <strain evidence="14">OTTH 0595 / CCAP 157/2 / RCC745</strain>
    </source>
</reference>
<dbReference type="GO" id="GO:0006223">
    <property type="term" value="P:uracil salvage"/>
    <property type="evidence" value="ECO:0007669"/>
    <property type="project" value="InterPro"/>
</dbReference>
<dbReference type="RefSeq" id="XP_022839475.1">
    <property type="nucleotide sequence ID" value="XM_022983851.1"/>
</dbReference>
<dbReference type="Proteomes" id="UP000009170">
    <property type="component" value="Unassembled WGS sequence"/>
</dbReference>
<name>A0A090M7X6_OSTTA</name>
<dbReference type="InterPro" id="IPR029057">
    <property type="entry name" value="PRTase-like"/>
</dbReference>
<dbReference type="InParanoid" id="A0A090M7X6"/>
<keyword evidence="9" id="KW-0342">GTP-binding</keyword>
<keyword evidence="7 13" id="KW-0808">Transferase</keyword>
<sequence length="308" mass="33466">MDLRRARPASLPQSDARARASVVKRMMSTMASMFVTVSGRGAREGATRGRRGTMTTETTTKVTTTRVSGNMRRAGVKTRADASEGPPRAQPNPNQMLVLVPPHPLLKHWLAVARNVQTPPPIFRAAMAEIGRILIYECGRDWLQTFEAQVQGPLAIADVEYVNPEKPVCVVPILRAGLTLLEESASVLPSSVTYHLGYVRDEETLQPKLYLNKLPKQFAEDSQILVSDPMLATGGTIVAAIDEMVSRGASPKNIRIICVVASPVALTQLSERYPGLRVYAAMIDEVLNDDGYIVPGLGDAGDRAFGTM</sequence>
<dbReference type="SUPFAM" id="SSF53271">
    <property type="entry name" value="PRTase-like"/>
    <property type="match status" value="1"/>
</dbReference>
<evidence type="ECO:0000313" key="13">
    <source>
        <dbReference type="EMBL" id="CEF98802.1"/>
    </source>
</evidence>
<evidence type="ECO:0000256" key="11">
    <source>
        <dbReference type="SAM" id="MobiDB-lite"/>
    </source>
</evidence>
<dbReference type="PANTHER" id="PTHR32315:SF4">
    <property type="entry name" value="URACIL PHOSPHORIBOSYLTRANSFERASE, CHLOROPLASTIC"/>
    <property type="match status" value="1"/>
</dbReference>
<evidence type="ECO:0000256" key="1">
    <source>
        <dbReference type="ARBA" id="ARBA00001946"/>
    </source>
</evidence>
<evidence type="ECO:0000256" key="2">
    <source>
        <dbReference type="ARBA" id="ARBA00005180"/>
    </source>
</evidence>
<evidence type="ECO:0000256" key="5">
    <source>
        <dbReference type="ARBA" id="ARBA00022533"/>
    </source>
</evidence>
<gene>
    <name evidence="13" type="ORF">OT_ostta07g03490</name>
</gene>
<dbReference type="STRING" id="70448.A0A090M7X6"/>
<keyword evidence="14" id="KW-1185">Reference proteome</keyword>
<feature type="region of interest" description="Disordered" evidence="11">
    <location>
        <begin position="67"/>
        <end position="94"/>
    </location>
</feature>
<dbReference type="InterPro" id="IPR005765">
    <property type="entry name" value="UPRT"/>
</dbReference>
<dbReference type="Pfam" id="PF14681">
    <property type="entry name" value="UPRTase"/>
    <property type="match status" value="1"/>
</dbReference>
<evidence type="ECO:0000256" key="7">
    <source>
        <dbReference type="ARBA" id="ARBA00022679"/>
    </source>
</evidence>
<dbReference type="GeneID" id="9836609"/>
<protein>
    <recommendedName>
        <fullName evidence="4">uracil phosphoribosyltransferase</fullName>
        <ecNumber evidence="4">2.4.2.9</ecNumber>
    </recommendedName>
    <alternativeName>
        <fullName evidence="10">UMP pyrophosphorylase</fullName>
    </alternativeName>
</protein>
<dbReference type="FunFam" id="3.40.50.2020:FF:000003">
    <property type="entry name" value="Uracil phosphoribosyltransferase"/>
    <property type="match status" value="1"/>
</dbReference>
<evidence type="ECO:0000256" key="4">
    <source>
        <dbReference type="ARBA" id="ARBA00011894"/>
    </source>
</evidence>
<dbReference type="NCBIfam" id="TIGR01091">
    <property type="entry name" value="upp"/>
    <property type="match status" value="1"/>
</dbReference>
<dbReference type="OrthoDB" id="106623at2759"/>
<evidence type="ECO:0000256" key="8">
    <source>
        <dbReference type="ARBA" id="ARBA00022741"/>
    </source>
</evidence>
<dbReference type="GO" id="GO:0005525">
    <property type="term" value="F:GTP binding"/>
    <property type="evidence" value="ECO:0007669"/>
    <property type="project" value="UniProtKB-KW"/>
</dbReference>
<evidence type="ECO:0000256" key="10">
    <source>
        <dbReference type="ARBA" id="ARBA00031082"/>
    </source>
</evidence>
<proteinExistence type="inferred from homology"/>
<organism evidence="13 14">
    <name type="scientific">Ostreococcus tauri</name>
    <name type="common">Marine green alga</name>
    <dbReference type="NCBI Taxonomy" id="70448"/>
    <lineage>
        <taxon>Eukaryota</taxon>
        <taxon>Viridiplantae</taxon>
        <taxon>Chlorophyta</taxon>
        <taxon>Mamiellophyceae</taxon>
        <taxon>Mamiellales</taxon>
        <taxon>Bathycoccaceae</taxon>
        <taxon>Ostreococcus</taxon>
    </lineage>
</organism>
<dbReference type="InterPro" id="IPR050054">
    <property type="entry name" value="UPRTase/APRTase"/>
</dbReference>
<evidence type="ECO:0000256" key="3">
    <source>
        <dbReference type="ARBA" id="ARBA00009516"/>
    </source>
</evidence>
<evidence type="ECO:0000256" key="6">
    <source>
        <dbReference type="ARBA" id="ARBA00022676"/>
    </source>
</evidence>
<dbReference type="FunCoup" id="A0A090M7X6">
    <property type="interactions" value="1077"/>
</dbReference>
<comment type="caution">
    <text evidence="13">The sequence shown here is derived from an EMBL/GenBank/DDBJ whole genome shotgun (WGS) entry which is preliminary data.</text>
</comment>
<keyword evidence="6" id="KW-0328">Glycosyltransferase</keyword>
<dbReference type="CDD" id="cd06223">
    <property type="entry name" value="PRTases_typeI"/>
    <property type="match status" value="1"/>
</dbReference>
<dbReference type="EMBL" id="CAID01000007">
    <property type="protein sequence ID" value="CEF98802.1"/>
    <property type="molecule type" value="Genomic_DNA"/>
</dbReference>
<dbReference type="UniPathway" id="UPA00574">
    <property type="reaction ID" value="UER00636"/>
</dbReference>
<feature type="domain" description="Phosphoribosyltransferase" evidence="12">
    <location>
        <begin position="100"/>
        <end position="307"/>
    </location>
</feature>
<reference evidence="13 14" key="2">
    <citation type="journal article" date="2014" name="BMC Genomics">
        <title>An improved genome of the model marine alga Ostreococcus tauri unfolds by assessing Illumina de novo assemblies.</title>
        <authorList>
            <person name="Blanc-Mathieu R."/>
            <person name="Verhelst B."/>
            <person name="Derelle E."/>
            <person name="Rombauts S."/>
            <person name="Bouget F.Y."/>
            <person name="Carre I."/>
            <person name="Chateau A."/>
            <person name="Eyre-Walker A."/>
            <person name="Grimsley N."/>
            <person name="Moreau H."/>
            <person name="Piegu B."/>
            <person name="Rivals E."/>
            <person name="Schackwitz W."/>
            <person name="Van de Peer Y."/>
            <person name="Piganeau G."/>
        </authorList>
    </citation>
    <scope>NUCLEOTIDE SEQUENCE [LARGE SCALE GENOMIC DNA]</scope>
    <source>
        <strain evidence="14">OTTH 0595 / CCAP 157/2 / RCC745</strain>
    </source>
</reference>
<dbReference type="Gene3D" id="3.40.50.2020">
    <property type="match status" value="1"/>
</dbReference>
<dbReference type="GO" id="GO:0044206">
    <property type="term" value="P:UMP salvage"/>
    <property type="evidence" value="ECO:0007669"/>
    <property type="project" value="UniProtKB-UniPathway"/>
</dbReference>
<dbReference type="EC" id="2.4.2.9" evidence="4"/>
<dbReference type="InterPro" id="IPR000836">
    <property type="entry name" value="PRTase_dom"/>
</dbReference>
<evidence type="ECO:0000259" key="12">
    <source>
        <dbReference type="Pfam" id="PF14681"/>
    </source>
</evidence>
<comment type="pathway">
    <text evidence="2">Pyrimidine metabolism; UMP biosynthesis via salvage pathway; UMP from uracil: step 1/1.</text>
</comment>
<keyword evidence="5" id="KW-0021">Allosteric enzyme</keyword>
<evidence type="ECO:0000313" key="14">
    <source>
        <dbReference type="Proteomes" id="UP000009170"/>
    </source>
</evidence>
<accession>A0A090M7X6</accession>
<comment type="similarity">
    <text evidence="3">Belongs to the UPRTase family.</text>
</comment>
<dbReference type="GO" id="GO:0004845">
    <property type="term" value="F:uracil phosphoribosyltransferase activity"/>
    <property type="evidence" value="ECO:0007669"/>
    <property type="project" value="UniProtKB-EC"/>
</dbReference>
<dbReference type="PANTHER" id="PTHR32315">
    <property type="entry name" value="ADENINE PHOSPHORIBOSYLTRANSFERASE"/>
    <property type="match status" value="1"/>
</dbReference>
<keyword evidence="8" id="KW-0547">Nucleotide-binding</keyword>
<dbReference type="NCBIfam" id="NF001097">
    <property type="entry name" value="PRK00129.1"/>
    <property type="match status" value="1"/>
</dbReference>
<dbReference type="AlphaFoldDB" id="A0A090M7X6"/>
<comment type="cofactor">
    <cofactor evidence="1">
        <name>Mg(2+)</name>
        <dbReference type="ChEBI" id="CHEBI:18420"/>
    </cofactor>
</comment>